<evidence type="ECO:0000256" key="1">
    <source>
        <dbReference type="SAM" id="Phobius"/>
    </source>
</evidence>
<dbReference type="PANTHER" id="PTHR33994:SF32">
    <property type="entry name" value="LATE EMBRYOGENESIS ABUNDANT PROTEIN LEA-2 SUBGROUP DOMAIN-CONTAINING PROTEIN"/>
    <property type="match status" value="1"/>
</dbReference>
<sequence length="209" mass="21996">MEENLLPCTRDDEKLLPRRQNPMAGCLVAGAVTAIFLVLPVVLIIQQLLFADFTPPPRPETSVVVDGFSGLDGAAARVPRAFNLSLSVDNPRGSTFDVCVGGEAAVLYDGVPLATGLAEGRCVPPGGAWRGAIHAASGGVGLPPELAALMATEKRDEGDVKLEVRLISLNYGWYVRCTPSLVGGAASPIPCTGHILKDQSDGIRRVIRD</sequence>
<evidence type="ECO:0000313" key="2">
    <source>
        <dbReference type="EnsemblPlants" id="OBART04G18660.1"/>
    </source>
</evidence>
<organism evidence="2">
    <name type="scientific">Oryza barthii</name>
    <dbReference type="NCBI Taxonomy" id="65489"/>
    <lineage>
        <taxon>Eukaryota</taxon>
        <taxon>Viridiplantae</taxon>
        <taxon>Streptophyta</taxon>
        <taxon>Embryophyta</taxon>
        <taxon>Tracheophyta</taxon>
        <taxon>Spermatophyta</taxon>
        <taxon>Magnoliopsida</taxon>
        <taxon>Liliopsida</taxon>
        <taxon>Poales</taxon>
        <taxon>Poaceae</taxon>
        <taxon>BOP clade</taxon>
        <taxon>Oryzoideae</taxon>
        <taxon>Oryzeae</taxon>
        <taxon>Oryzinae</taxon>
        <taxon>Oryza</taxon>
    </lineage>
</organism>
<accession>A0A0D3FXY0</accession>
<dbReference type="EnsemblPlants" id="OBART04G18660.1">
    <property type="protein sequence ID" value="OBART04G18660.1"/>
    <property type="gene ID" value="OBART04G18660"/>
</dbReference>
<keyword evidence="1" id="KW-1133">Transmembrane helix</keyword>
<feature type="transmembrane region" description="Helical" evidence="1">
    <location>
        <begin position="24"/>
        <end position="49"/>
    </location>
</feature>
<keyword evidence="1" id="KW-0812">Transmembrane</keyword>
<keyword evidence="3" id="KW-1185">Reference proteome</keyword>
<keyword evidence="1" id="KW-0472">Membrane</keyword>
<dbReference type="PaxDb" id="65489-OBART04G18660.1"/>
<dbReference type="PANTHER" id="PTHR33994">
    <property type="entry name" value="OS04G0515000 PROTEIN"/>
    <property type="match status" value="1"/>
</dbReference>
<dbReference type="eggNOG" id="ENOG502R645">
    <property type="taxonomic scope" value="Eukaryota"/>
</dbReference>
<evidence type="ECO:0000313" key="3">
    <source>
        <dbReference type="Proteomes" id="UP000026960"/>
    </source>
</evidence>
<reference evidence="2" key="2">
    <citation type="submission" date="2015-03" db="UniProtKB">
        <authorList>
            <consortium name="EnsemblPlants"/>
        </authorList>
    </citation>
    <scope>IDENTIFICATION</scope>
</reference>
<proteinExistence type="predicted"/>
<dbReference type="AlphaFoldDB" id="A0A0D3FXY0"/>
<dbReference type="Gramene" id="OBART04G18660.1">
    <property type="protein sequence ID" value="OBART04G18660.1"/>
    <property type="gene ID" value="OBART04G18660"/>
</dbReference>
<dbReference type="Proteomes" id="UP000026960">
    <property type="component" value="Chromosome 4"/>
</dbReference>
<name>A0A0D3FXY0_9ORYZ</name>
<dbReference type="HOGENOM" id="CLU_1317306_0_0_1"/>
<protein>
    <recommendedName>
        <fullName evidence="4">Late embryogenesis abundant protein LEA-2 subgroup domain-containing protein</fullName>
    </recommendedName>
</protein>
<evidence type="ECO:0008006" key="4">
    <source>
        <dbReference type="Google" id="ProtNLM"/>
    </source>
</evidence>
<reference evidence="2" key="1">
    <citation type="journal article" date="2009" name="Rice">
        <title>De Novo Next Generation Sequencing of Plant Genomes.</title>
        <authorList>
            <person name="Rounsley S."/>
            <person name="Marri P.R."/>
            <person name="Yu Y."/>
            <person name="He R."/>
            <person name="Sisneros N."/>
            <person name="Goicoechea J.L."/>
            <person name="Lee S.J."/>
            <person name="Angelova A."/>
            <person name="Kudrna D."/>
            <person name="Luo M."/>
            <person name="Affourtit J."/>
            <person name="Desany B."/>
            <person name="Knight J."/>
            <person name="Niazi F."/>
            <person name="Egholm M."/>
            <person name="Wing R.A."/>
        </authorList>
    </citation>
    <scope>NUCLEOTIDE SEQUENCE [LARGE SCALE GENOMIC DNA]</scope>
    <source>
        <strain evidence="2">cv. IRGC 105608</strain>
    </source>
</reference>